<dbReference type="InterPro" id="IPR015269">
    <property type="entry name" value="UPF0029_Impact_C"/>
</dbReference>
<proteinExistence type="inferred from homology"/>
<dbReference type="PANTHER" id="PTHR16301:SF20">
    <property type="entry name" value="IMPACT FAMILY MEMBER YIGZ"/>
    <property type="match status" value="1"/>
</dbReference>
<accession>A0A109RE25</accession>
<dbReference type="GO" id="GO:0006446">
    <property type="term" value="P:regulation of translational initiation"/>
    <property type="evidence" value="ECO:0007669"/>
    <property type="project" value="TreeGrafter"/>
</dbReference>
<dbReference type="SUPFAM" id="SSF54211">
    <property type="entry name" value="Ribosomal protein S5 domain 2-like"/>
    <property type="match status" value="1"/>
</dbReference>
<dbReference type="RefSeq" id="WP_060777676.1">
    <property type="nucleotide sequence ID" value="NZ_CAJHLF010000001.1"/>
</dbReference>
<reference evidence="4" key="2">
    <citation type="submission" date="2022-09" db="EMBL/GenBank/DDBJ databases">
        <title>Aerococcus urinae taxonomy study.</title>
        <authorList>
            <person name="Christensen J."/>
            <person name="Senneby E."/>
        </authorList>
    </citation>
    <scope>NUCLEOTIDE SEQUENCE</scope>
    <source>
        <strain evidence="4">NLD-066-U95</strain>
    </source>
</reference>
<evidence type="ECO:0000313" key="7">
    <source>
        <dbReference type="Proteomes" id="UP001069145"/>
    </source>
</evidence>
<dbReference type="GO" id="GO:0005737">
    <property type="term" value="C:cytoplasm"/>
    <property type="evidence" value="ECO:0007669"/>
    <property type="project" value="TreeGrafter"/>
</dbReference>
<dbReference type="NCBIfam" id="TIGR00257">
    <property type="entry name" value="IMPACT_YIGZ"/>
    <property type="match status" value="1"/>
</dbReference>
<evidence type="ECO:0000259" key="3">
    <source>
        <dbReference type="Pfam" id="PF09186"/>
    </source>
</evidence>
<dbReference type="Pfam" id="PF09186">
    <property type="entry name" value="DUF1949"/>
    <property type="match status" value="1"/>
</dbReference>
<feature type="domain" description="UPF0029" evidence="3">
    <location>
        <begin position="139"/>
        <end position="194"/>
    </location>
</feature>
<dbReference type="InterPro" id="IPR001498">
    <property type="entry name" value="Impact_N"/>
</dbReference>
<dbReference type="GeneID" id="35766973"/>
<sequence length="215" mass="24038">MIEYRTIKSAGEHEIEIKKSRFICRIQRAYTKEEADAFVEEVRKEHYKATHNCVAYQIGERNEIQRALDDGEPSGTAGVPMLEVLKNMDLKNVACVVTRYFGGTKLGAGGLVRAYSSAVSEAVHQIGVVERRLQTQVDVTIDYSLNGSMAYWVENSPYSLLDTTYLEKVTYHLGVPIQEVGKLQEELTNLTAAQASFQIGQEVYVDVPVPVDSDQ</sequence>
<dbReference type="PANTHER" id="PTHR16301">
    <property type="entry name" value="IMPACT-RELATED"/>
    <property type="match status" value="1"/>
</dbReference>
<dbReference type="AlphaFoldDB" id="A0A109RE25"/>
<dbReference type="OrthoDB" id="9813771at2"/>
<comment type="similarity">
    <text evidence="1">Belongs to the IMPACT family.</text>
</comment>
<dbReference type="Proteomes" id="UP000594771">
    <property type="component" value="Chromosome"/>
</dbReference>
<name>A0A109RE25_9LACT</name>
<dbReference type="InterPro" id="IPR036956">
    <property type="entry name" value="Impact_N_sf"/>
</dbReference>
<dbReference type="PROSITE" id="PS00910">
    <property type="entry name" value="UPF0029"/>
    <property type="match status" value="1"/>
</dbReference>
<organism evidence="5 6">
    <name type="scientific">Aerococcus urinae</name>
    <dbReference type="NCBI Taxonomy" id="1376"/>
    <lineage>
        <taxon>Bacteria</taxon>
        <taxon>Bacillati</taxon>
        <taxon>Bacillota</taxon>
        <taxon>Bacilli</taxon>
        <taxon>Lactobacillales</taxon>
        <taxon>Aerococcaceae</taxon>
        <taxon>Aerococcus</taxon>
    </lineage>
</organism>
<dbReference type="Gene3D" id="3.30.70.240">
    <property type="match status" value="1"/>
</dbReference>
<dbReference type="InterPro" id="IPR023582">
    <property type="entry name" value="Impact"/>
</dbReference>
<keyword evidence="7" id="KW-1185">Reference proteome</keyword>
<dbReference type="InterPro" id="IPR035647">
    <property type="entry name" value="EFG_III/V"/>
</dbReference>
<dbReference type="Pfam" id="PF01205">
    <property type="entry name" value="Impact_N"/>
    <property type="match status" value="1"/>
</dbReference>
<evidence type="ECO:0000256" key="1">
    <source>
        <dbReference type="ARBA" id="ARBA00007665"/>
    </source>
</evidence>
<dbReference type="Gene3D" id="3.30.230.30">
    <property type="entry name" value="Impact, N-terminal domain"/>
    <property type="match status" value="1"/>
</dbReference>
<dbReference type="EMBL" id="JAOTML010000004">
    <property type="protein sequence ID" value="MCY3053274.1"/>
    <property type="molecule type" value="Genomic_DNA"/>
</dbReference>
<dbReference type="Proteomes" id="UP001069145">
    <property type="component" value="Unassembled WGS sequence"/>
</dbReference>
<evidence type="ECO:0000313" key="4">
    <source>
        <dbReference type="EMBL" id="MCY3053274.1"/>
    </source>
</evidence>
<dbReference type="InterPro" id="IPR015796">
    <property type="entry name" value="Impact_YigZ-like"/>
</dbReference>
<reference evidence="5 6" key="1">
    <citation type="submission" date="2020-12" db="EMBL/GenBank/DDBJ databases">
        <title>FDA dAtabase for Regulatory Grade micrObial Sequences (FDA-ARGOS): Supporting development and validation of Infectious Disease Dx tests.</title>
        <authorList>
            <person name="Sproer C."/>
            <person name="Gronow S."/>
            <person name="Severitt S."/>
            <person name="Schroder I."/>
            <person name="Tallon L."/>
            <person name="Sadzewicz L."/>
            <person name="Zhao X."/>
            <person name="Boylan J."/>
            <person name="Ott S."/>
            <person name="Bowen H."/>
            <person name="Vavikolanu K."/>
            <person name="Mehta A."/>
            <person name="Aluvathingal J."/>
            <person name="Nadendla S."/>
            <person name="Lowell S."/>
            <person name="Myers T."/>
            <person name="Yan Y."/>
            <person name="Sichtig H."/>
        </authorList>
    </citation>
    <scope>NUCLEOTIDE SEQUENCE [LARGE SCALE GENOMIC DNA]</scope>
    <source>
        <strain evidence="5 6">FDAARGOS_911</strain>
    </source>
</reference>
<evidence type="ECO:0000259" key="2">
    <source>
        <dbReference type="Pfam" id="PF01205"/>
    </source>
</evidence>
<feature type="domain" description="Impact N-terminal" evidence="2">
    <location>
        <begin position="18"/>
        <end position="123"/>
    </location>
</feature>
<evidence type="ECO:0000313" key="5">
    <source>
        <dbReference type="EMBL" id="QPS01498.1"/>
    </source>
</evidence>
<dbReference type="InterPro" id="IPR020568">
    <property type="entry name" value="Ribosomal_Su5_D2-typ_SF"/>
</dbReference>
<dbReference type="SUPFAM" id="SSF54980">
    <property type="entry name" value="EF-G C-terminal domain-like"/>
    <property type="match status" value="1"/>
</dbReference>
<protein>
    <submittedName>
        <fullName evidence="5">YigZ family protein</fullName>
    </submittedName>
</protein>
<evidence type="ECO:0000313" key="6">
    <source>
        <dbReference type="Proteomes" id="UP000594771"/>
    </source>
</evidence>
<dbReference type="EMBL" id="CP065662">
    <property type="protein sequence ID" value="QPS01498.1"/>
    <property type="molecule type" value="Genomic_DNA"/>
</dbReference>
<dbReference type="KEGG" id="aun:AWM73_01030"/>
<gene>
    <name evidence="5" type="ORF">I6G68_09025</name>
    <name evidence="4" type="ORF">ODY43_04640</name>
</gene>
<dbReference type="InterPro" id="IPR020569">
    <property type="entry name" value="UPF0029_Impact_CS"/>
</dbReference>